<organism evidence="3 4">
    <name type="scientific">Rubricoccus marinus</name>
    <dbReference type="NCBI Taxonomy" id="716817"/>
    <lineage>
        <taxon>Bacteria</taxon>
        <taxon>Pseudomonadati</taxon>
        <taxon>Rhodothermota</taxon>
        <taxon>Rhodothermia</taxon>
        <taxon>Rhodothermales</taxon>
        <taxon>Rubricoccaceae</taxon>
        <taxon>Rubricoccus</taxon>
    </lineage>
</organism>
<name>A0A259TZQ6_9BACT</name>
<accession>A0A259TZQ6</accession>
<proteinExistence type="predicted"/>
<keyword evidence="1" id="KW-0175">Coiled coil</keyword>
<evidence type="ECO:0008006" key="5">
    <source>
        <dbReference type="Google" id="ProtNLM"/>
    </source>
</evidence>
<dbReference type="Proteomes" id="UP000216446">
    <property type="component" value="Unassembled WGS sequence"/>
</dbReference>
<dbReference type="EMBL" id="MQWB01000001">
    <property type="protein sequence ID" value="OZC03044.1"/>
    <property type="molecule type" value="Genomic_DNA"/>
</dbReference>
<reference evidence="3 4" key="1">
    <citation type="submission" date="2016-11" db="EMBL/GenBank/DDBJ databases">
        <title>Study of marine rhodopsin-containing bacteria.</title>
        <authorList>
            <person name="Yoshizawa S."/>
            <person name="Kumagai Y."/>
            <person name="Kogure K."/>
        </authorList>
    </citation>
    <scope>NUCLEOTIDE SEQUENCE [LARGE SCALE GENOMIC DNA]</scope>
    <source>
        <strain evidence="3 4">SG-29</strain>
    </source>
</reference>
<keyword evidence="4" id="KW-1185">Reference proteome</keyword>
<dbReference type="Pfam" id="PF05103">
    <property type="entry name" value="DivIVA"/>
    <property type="match status" value="1"/>
</dbReference>
<comment type="caution">
    <text evidence="3">The sequence shown here is derived from an EMBL/GenBank/DDBJ whole genome shotgun (WGS) entry which is preliminary data.</text>
</comment>
<feature type="coiled-coil region" evidence="1">
    <location>
        <begin position="46"/>
        <end position="83"/>
    </location>
</feature>
<dbReference type="AlphaFoldDB" id="A0A259TZQ6"/>
<dbReference type="CDD" id="cd06503">
    <property type="entry name" value="ATP-synt_Fo_b"/>
    <property type="match status" value="1"/>
</dbReference>
<feature type="compositionally biased region" description="Basic and acidic residues" evidence="2">
    <location>
        <begin position="367"/>
        <end position="380"/>
    </location>
</feature>
<evidence type="ECO:0000313" key="4">
    <source>
        <dbReference type="Proteomes" id="UP000216446"/>
    </source>
</evidence>
<evidence type="ECO:0000256" key="1">
    <source>
        <dbReference type="SAM" id="Coils"/>
    </source>
</evidence>
<sequence length="380" mass="41101">MLSPRDIRNLKNSFKKKSFGGGYDTQDVDQHLASLAERWESVLDDRRHAEEKVEELEGKLQHYEKVELALQEALETARDTARRTEESADRKARLIVEEAELRAQRIIQEAENERYGLRQDLATLTNRQTEVAARLRGFLMSELEILAQFQGEDPVGFIKLVAPERSQSERSLEAPIDSHRLAAAIGDDEPATPPTSAQPDQDDDASPEADYPSDFASGADDFDFDAGFDVEDAEEPTTVDLSEFDAADEATIAMSGGAPEDVEETTPKPSVPSSPWPDTETAVPPPNPWGITPADPASGDDSPPPAPGPDLSTPPAAPGWSSPVASFPPTSGSDAPEAPTSSDAPNGWSLRSLVTGESDATASGSQAERDKIRRILDDLD</sequence>
<feature type="compositionally biased region" description="Acidic residues" evidence="2">
    <location>
        <begin position="220"/>
        <end position="248"/>
    </location>
</feature>
<dbReference type="OrthoDB" id="9815492at2"/>
<evidence type="ECO:0000256" key="2">
    <source>
        <dbReference type="SAM" id="MobiDB-lite"/>
    </source>
</evidence>
<dbReference type="InterPro" id="IPR007793">
    <property type="entry name" value="DivIVA_fam"/>
</dbReference>
<protein>
    <recommendedName>
        <fullName evidence="5">DivIVA domain-containing protein</fullName>
    </recommendedName>
</protein>
<evidence type="ECO:0000313" key="3">
    <source>
        <dbReference type="EMBL" id="OZC03044.1"/>
    </source>
</evidence>
<dbReference type="PANTHER" id="PTHR35794">
    <property type="entry name" value="CELL DIVISION PROTEIN DIVIVA"/>
    <property type="match status" value="1"/>
</dbReference>
<feature type="compositionally biased region" description="Low complexity" evidence="2">
    <location>
        <begin position="292"/>
        <end position="301"/>
    </location>
</feature>
<dbReference type="InParanoid" id="A0A259TZQ6"/>
<feature type="region of interest" description="Disordered" evidence="2">
    <location>
        <begin position="186"/>
        <end position="380"/>
    </location>
</feature>
<dbReference type="Gene3D" id="6.10.250.660">
    <property type="match status" value="1"/>
</dbReference>
<feature type="compositionally biased region" description="Polar residues" evidence="2">
    <location>
        <begin position="328"/>
        <end position="344"/>
    </location>
</feature>
<gene>
    <name evidence="3" type="ORF">BSZ36_08725</name>
</gene>
<dbReference type="RefSeq" id="WP_094547942.1">
    <property type="nucleotide sequence ID" value="NZ_MQWB01000001.1"/>
</dbReference>
<dbReference type="PANTHER" id="PTHR35794:SF2">
    <property type="entry name" value="CELL DIVISION PROTEIN DIVIVA"/>
    <property type="match status" value="1"/>
</dbReference>